<feature type="transmembrane region" description="Helical" evidence="5">
    <location>
        <begin position="287"/>
        <end position="308"/>
    </location>
</feature>
<dbReference type="PROSITE" id="PS50885">
    <property type="entry name" value="HAMP"/>
    <property type="match status" value="1"/>
</dbReference>
<dbReference type="Gene3D" id="3.30.450.20">
    <property type="entry name" value="PAS domain"/>
    <property type="match status" value="1"/>
</dbReference>
<dbReference type="SUPFAM" id="SSF55874">
    <property type="entry name" value="ATPase domain of HSP90 chaperone/DNA topoisomerase II/histidine kinase"/>
    <property type="match status" value="1"/>
</dbReference>
<dbReference type="Gene3D" id="6.10.340.10">
    <property type="match status" value="1"/>
</dbReference>
<feature type="domain" description="HAMP" evidence="6">
    <location>
        <begin position="314"/>
        <end position="366"/>
    </location>
</feature>
<evidence type="ECO:0000256" key="4">
    <source>
        <dbReference type="SAM" id="Coils"/>
    </source>
</evidence>
<keyword evidence="4" id="KW-0175">Coiled coil</keyword>
<evidence type="ECO:0000256" key="1">
    <source>
        <dbReference type="ARBA" id="ARBA00004370"/>
    </source>
</evidence>
<keyword evidence="5" id="KW-1133">Transmembrane helix</keyword>
<comment type="subcellular location">
    <subcellularLocation>
        <location evidence="1">Membrane</location>
    </subcellularLocation>
</comment>
<organism evidence="7 8">
    <name type="scientific">Eisenbergiella massiliensis</name>
    <dbReference type="NCBI Taxonomy" id="1720294"/>
    <lineage>
        <taxon>Bacteria</taxon>
        <taxon>Bacillati</taxon>
        <taxon>Bacillota</taxon>
        <taxon>Clostridia</taxon>
        <taxon>Lachnospirales</taxon>
        <taxon>Lachnospiraceae</taxon>
        <taxon>Eisenbergiella</taxon>
    </lineage>
</organism>
<keyword evidence="2" id="KW-0597">Phosphoprotein</keyword>
<dbReference type="CDD" id="cd06225">
    <property type="entry name" value="HAMP"/>
    <property type="match status" value="1"/>
</dbReference>
<protein>
    <submittedName>
        <fullName evidence="7">Sensor histidine kinase</fullName>
    </submittedName>
</protein>
<sequence length="603" mass="68513">MKHLLRKYFHVTSLRRKMILSFSLLIISALAALQAANTYQTYIILEQNLTDSVHESLRLGLSNIDYFFEDINNLASGILPEAEVQTALSEKVDYSSLETKSTLRALERTIKKYSATRPYVPKVYLVNLDNQILDNSLQGMAAPEINCDPQTSSLCLSDVHYAPYISQHTPVISFEKNIYSLYTGNQKLGRLIVDMDTRVINQVLYDFSLPMSGETFLINNKKTVLCRSGKYPLSNEAFVNALNFSISKKDGSIKINNEKFLCLTETSPLTGWTLCALIPYNLFARSIVIQMNLTLILFVICILAAIIISRPIINSMYKPIGMLITSMKEVEKGNLNSFVSYHNQDELLSLVEGYNSMLTQIRNLIEQVKNKERSKRQAELYALQAQINPHFLYNTLNSIRYLAKLHNTPDIRDITVSLIHLSSASLASDEFITISQELELANDYLHIQKVRYGEDVVDYECQITSPDIINYLIPRFSIQPLIENALFHGILPKGSGKIHTMLTRMSNDIIIDIYDNGIGMSPEKIEELNCLLEADQYQEYGNNSFEVRKLKNIGIENINHRVKINFSAEYGILLKANPAGGIHVRLKIPAIREDKRYEKSIHS</sequence>
<evidence type="ECO:0000256" key="2">
    <source>
        <dbReference type="ARBA" id="ARBA00022553"/>
    </source>
</evidence>
<accession>A0A3E3J143</accession>
<dbReference type="GO" id="GO:0000155">
    <property type="term" value="F:phosphorelay sensor kinase activity"/>
    <property type="evidence" value="ECO:0007669"/>
    <property type="project" value="InterPro"/>
</dbReference>
<keyword evidence="5" id="KW-0812">Transmembrane</keyword>
<reference evidence="7 8" key="1">
    <citation type="submission" date="2018-08" db="EMBL/GenBank/DDBJ databases">
        <title>A genome reference for cultivated species of the human gut microbiota.</title>
        <authorList>
            <person name="Zou Y."/>
            <person name="Xue W."/>
            <person name="Luo G."/>
        </authorList>
    </citation>
    <scope>NUCLEOTIDE SEQUENCE [LARGE SCALE GENOMIC DNA]</scope>
    <source>
        <strain evidence="7 8">AF26-4BH</strain>
    </source>
</reference>
<dbReference type="OrthoDB" id="9809348at2"/>
<dbReference type="Pfam" id="PF06580">
    <property type="entry name" value="His_kinase"/>
    <property type="match status" value="1"/>
</dbReference>
<dbReference type="PANTHER" id="PTHR34220">
    <property type="entry name" value="SENSOR HISTIDINE KINASE YPDA"/>
    <property type="match status" value="1"/>
</dbReference>
<dbReference type="InterPro" id="IPR050640">
    <property type="entry name" value="Bact_2-comp_sensor_kinase"/>
</dbReference>
<dbReference type="RefSeq" id="WP_025488308.1">
    <property type="nucleotide sequence ID" value="NZ_JBKVAZ010000003.1"/>
</dbReference>
<evidence type="ECO:0000259" key="6">
    <source>
        <dbReference type="PROSITE" id="PS50885"/>
    </source>
</evidence>
<gene>
    <name evidence="7" type="ORF">DWY69_05875</name>
</gene>
<dbReference type="InterPro" id="IPR036890">
    <property type="entry name" value="HATPase_C_sf"/>
</dbReference>
<proteinExistence type="predicted"/>
<evidence type="ECO:0000313" key="8">
    <source>
        <dbReference type="Proteomes" id="UP000261166"/>
    </source>
</evidence>
<keyword evidence="3" id="KW-0808">Transferase</keyword>
<dbReference type="SUPFAM" id="SSF158472">
    <property type="entry name" value="HAMP domain-like"/>
    <property type="match status" value="1"/>
</dbReference>
<dbReference type="AlphaFoldDB" id="A0A3E3J143"/>
<dbReference type="Proteomes" id="UP000261166">
    <property type="component" value="Unassembled WGS sequence"/>
</dbReference>
<evidence type="ECO:0000256" key="5">
    <source>
        <dbReference type="SAM" id="Phobius"/>
    </source>
</evidence>
<dbReference type="Gene3D" id="3.30.565.10">
    <property type="entry name" value="Histidine kinase-like ATPase, C-terminal domain"/>
    <property type="match status" value="1"/>
</dbReference>
<keyword evidence="7" id="KW-0418">Kinase</keyword>
<dbReference type="GO" id="GO:0016020">
    <property type="term" value="C:membrane"/>
    <property type="evidence" value="ECO:0007669"/>
    <property type="project" value="UniProtKB-SubCell"/>
</dbReference>
<dbReference type="PANTHER" id="PTHR34220:SF7">
    <property type="entry name" value="SENSOR HISTIDINE KINASE YPDA"/>
    <property type="match status" value="1"/>
</dbReference>
<dbReference type="InterPro" id="IPR003660">
    <property type="entry name" value="HAMP_dom"/>
</dbReference>
<comment type="caution">
    <text evidence="7">The sequence shown here is derived from an EMBL/GenBank/DDBJ whole genome shotgun (WGS) entry which is preliminary data.</text>
</comment>
<dbReference type="SMART" id="SM00304">
    <property type="entry name" value="HAMP"/>
    <property type="match status" value="1"/>
</dbReference>
<evidence type="ECO:0000313" key="7">
    <source>
        <dbReference type="EMBL" id="RGE73022.1"/>
    </source>
</evidence>
<feature type="coiled-coil region" evidence="4">
    <location>
        <begin position="351"/>
        <end position="381"/>
    </location>
</feature>
<keyword evidence="5" id="KW-0472">Membrane</keyword>
<name>A0A3E3J143_9FIRM</name>
<evidence type="ECO:0000256" key="3">
    <source>
        <dbReference type="ARBA" id="ARBA00022679"/>
    </source>
</evidence>
<dbReference type="InterPro" id="IPR010559">
    <property type="entry name" value="Sig_transdc_His_kin_internal"/>
</dbReference>
<dbReference type="EMBL" id="QVLU01000004">
    <property type="protein sequence ID" value="RGE73022.1"/>
    <property type="molecule type" value="Genomic_DNA"/>
</dbReference>